<evidence type="ECO:0000256" key="4">
    <source>
        <dbReference type="ARBA" id="ARBA00022475"/>
    </source>
</evidence>
<dbReference type="Pfam" id="PF01032">
    <property type="entry name" value="FecCD"/>
    <property type="match status" value="1"/>
</dbReference>
<feature type="transmembrane region" description="Helical" evidence="8">
    <location>
        <begin position="114"/>
        <end position="134"/>
    </location>
</feature>
<comment type="subcellular location">
    <subcellularLocation>
        <location evidence="1">Cell membrane</location>
        <topology evidence="1">Multi-pass membrane protein</topology>
    </subcellularLocation>
</comment>
<proteinExistence type="inferred from homology"/>
<feature type="transmembrane region" description="Helical" evidence="8">
    <location>
        <begin position="214"/>
        <end position="236"/>
    </location>
</feature>
<keyword evidence="5 8" id="KW-0812">Transmembrane</keyword>
<dbReference type="RefSeq" id="WP_349637524.1">
    <property type="nucleotide sequence ID" value="NZ_CP090958.1"/>
</dbReference>
<protein>
    <submittedName>
        <fullName evidence="9">Iron chelate uptake ABC transporter family permease subunit</fullName>
    </submittedName>
</protein>
<comment type="similarity">
    <text evidence="2">Belongs to the binding-protein-dependent transport system permease family. FecCD subfamily.</text>
</comment>
<organism evidence="9 10">
    <name type="scientific">Saxibacter everestensis</name>
    <dbReference type="NCBI Taxonomy" id="2909229"/>
    <lineage>
        <taxon>Bacteria</taxon>
        <taxon>Bacillati</taxon>
        <taxon>Actinomycetota</taxon>
        <taxon>Actinomycetes</taxon>
        <taxon>Micrococcales</taxon>
        <taxon>Brevibacteriaceae</taxon>
        <taxon>Saxibacter</taxon>
    </lineage>
</organism>
<feature type="transmembrane region" description="Helical" evidence="8">
    <location>
        <begin position="256"/>
        <end position="287"/>
    </location>
</feature>
<feature type="transmembrane region" description="Helical" evidence="8">
    <location>
        <begin position="141"/>
        <end position="160"/>
    </location>
</feature>
<evidence type="ECO:0000256" key="7">
    <source>
        <dbReference type="ARBA" id="ARBA00023136"/>
    </source>
</evidence>
<keyword evidence="6 8" id="KW-1133">Transmembrane helix</keyword>
<evidence type="ECO:0000313" key="10">
    <source>
        <dbReference type="Proteomes" id="UP001209083"/>
    </source>
</evidence>
<gene>
    <name evidence="9" type="ORF">LWF01_11450</name>
</gene>
<reference evidence="9 10" key="1">
    <citation type="submission" date="2023-05" db="EMBL/GenBank/DDBJ databases">
        <title>Lithophilousrod everest ZFBP1038 complete genpme.</title>
        <authorList>
            <person name="Tian M."/>
        </authorList>
    </citation>
    <scope>NUCLEOTIDE SEQUENCE [LARGE SCALE GENOMIC DNA]</scope>
    <source>
        <strain evidence="9 10">ZFBP1038</strain>
    </source>
</reference>
<keyword evidence="7 8" id="KW-0472">Membrane</keyword>
<dbReference type="EMBL" id="CP090958">
    <property type="protein sequence ID" value="WGW10741.1"/>
    <property type="molecule type" value="Genomic_DNA"/>
</dbReference>
<accession>A0ABY8QQS9</accession>
<dbReference type="PANTHER" id="PTHR30472:SF1">
    <property type="entry name" value="FE(3+) DICITRATE TRANSPORT SYSTEM PERMEASE PROTEIN FECC-RELATED"/>
    <property type="match status" value="1"/>
</dbReference>
<dbReference type="SUPFAM" id="SSF81345">
    <property type="entry name" value="ABC transporter involved in vitamin B12 uptake, BtuC"/>
    <property type="match status" value="1"/>
</dbReference>
<dbReference type="InterPro" id="IPR000522">
    <property type="entry name" value="ABC_transptr_permease_BtuC"/>
</dbReference>
<dbReference type="CDD" id="cd06550">
    <property type="entry name" value="TM_ABC_iron-siderophores_like"/>
    <property type="match status" value="1"/>
</dbReference>
<evidence type="ECO:0000313" key="9">
    <source>
        <dbReference type="EMBL" id="WGW10741.1"/>
    </source>
</evidence>
<evidence type="ECO:0000256" key="5">
    <source>
        <dbReference type="ARBA" id="ARBA00022692"/>
    </source>
</evidence>
<sequence length="356" mass="36196">MNAEPSASATLLAASGPSRSAGLLRGTSSRTTWLIISLLALIVVVLLSILIGSKGLSPATVWQALFEDDGSYDAVIVRTLRLPRALAGVMVGTALAVAGTLMQAITRNPLADPGILGINAGASIAVVIAIAFLGISDIGGYVWFGFAGAGLAIVAVYLLGSIGQGGATPVRLALAGVAISSALLAFTRAIILTDTDAFDKFRFWDVGSLVGRDFGILLPLLPFFAVGLALSLLMAGPLNAIALGDETSKALGVNIGLVRLGAVVALTLLCGSATAAAGPVGFIGLTIPHVVRSLVGPDLKWVLPFSAVFGAILLLVADVIGRVVAPPGELQVGIVTALIGAPVFIALVRRRKMPQL</sequence>
<dbReference type="InterPro" id="IPR037294">
    <property type="entry name" value="ABC_BtuC-like"/>
</dbReference>
<keyword evidence="10" id="KW-1185">Reference proteome</keyword>
<feature type="transmembrane region" description="Helical" evidence="8">
    <location>
        <begin position="30"/>
        <end position="51"/>
    </location>
</feature>
<keyword evidence="3" id="KW-0813">Transport</keyword>
<evidence type="ECO:0000256" key="3">
    <source>
        <dbReference type="ARBA" id="ARBA00022448"/>
    </source>
</evidence>
<evidence type="ECO:0000256" key="6">
    <source>
        <dbReference type="ARBA" id="ARBA00022989"/>
    </source>
</evidence>
<evidence type="ECO:0000256" key="1">
    <source>
        <dbReference type="ARBA" id="ARBA00004651"/>
    </source>
</evidence>
<name>A0ABY8QQS9_9MICO</name>
<feature type="transmembrane region" description="Helical" evidence="8">
    <location>
        <begin position="330"/>
        <end position="348"/>
    </location>
</feature>
<feature type="transmembrane region" description="Helical" evidence="8">
    <location>
        <begin position="85"/>
        <end position="102"/>
    </location>
</feature>
<dbReference type="PANTHER" id="PTHR30472">
    <property type="entry name" value="FERRIC ENTEROBACTIN TRANSPORT SYSTEM PERMEASE PROTEIN"/>
    <property type="match status" value="1"/>
</dbReference>
<dbReference type="Gene3D" id="1.10.3470.10">
    <property type="entry name" value="ABC transporter involved in vitamin B12 uptake, BtuC"/>
    <property type="match status" value="1"/>
</dbReference>
<evidence type="ECO:0000256" key="2">
    <source>
        <dbReference type="ARBA" id="ARBA00007935"/>
    </source>
</evidence>
<feature type="transmembrane region" description="Helical" evidence="8">
    <location>
        <begin position="172"/>
        <end position="193"/>
    </location>
</feature>
<evidence type="ECO:0000256" key="8">
    <source>
        <dbReference type="SAM" id="Phobius"/>
    </source>
</evidence>
<keyword evidence="4" id="KW-1003">Cell membrane</keyword>
<feature type="transmembrane region" description="Helical" evidence="8">
    <location>
        <begin position="299"/>
        <end position="324"/>
    </location>
</feature>
<dbReference type="Proteomes" id="UP001209083">
    <property type="component" value="Chromosome"/>
</dbReference>